<evidence type="ECO:0000256" key="4">
    <source>
        <dbReference type="ARBA" id="ARBA00023163"/>
    </source>
</evidence>
<name>A0A9P8G9U6_AURME</name>
<evidence type="ECO:0000256" key="6">
    <source>
        <dbReference type="SAM" id="MobiDB-lite"/>
    </source>
</evidence>
<keyword evidence="3" id="KW-0238">DNA-binding</keyword>
<evidence type="ECO:0000313" key="9">
    <source>
        <dbReference type="Proteomes" id="UP000767238"/>
    </source>
</evidence>
<evidence type="ECO:0000259" key="7">
    <source>
        <dbReference type="SMART" id="SM00906"/>
    </source>
</evidence>
<sequence>MRGRPPTPTLSALAPDQNLDLLSENQRSPQFLEPEVVPTYAGLSSRNSPELHSTDIQGQYVDPTSGLSFLERARDRVSSHRTPSGHVTQDEDWSYRQQAVLNAGDKPLALADGDSSTMTALPDGDHATGLLDIYFDVCVATYKPLHRPTLDAWHKQALQNVIAERPRIYNLGHAKLSTLFAVFAVATYHQRKTLDFSLNESDALFGASLELTKNETGLPRLDSVQARLIQVFYLLMTCRMNQAWFTFGTVLQLISSLGLHRREKRPRQDRDYVYRQCQQRTFWTTYILDKYFGVLMGRPQHFHDDDIDQDYPDCVNDEDMTATGCKISEDPDDCLIEAFVENAKLARITYVWQIQKPRFDCGLDTEHLFKLAERCQTHLAHATASNSPSRRYSIILEELRAEAGVNSGAHPAAGLIDDGTALTSIPAFEADQGDFSAAANLFESWQISDWLDLDALAYGYPTGSSPDLGCFDPVFS</sequence>
<feature type="compositionally biased region" description="Polar residues" evidence="6">
    <location>
        <begin position="42"/>
        <end position="57"/>
    </location>
</feature>
<dbReference type="InterPro" id="IPR007219">
    <property type="entry name" value="XnlR_reg_dom"/>
</dbReference>
<reference evidence="8" key="1">
    <citation type="journal article" date="2021" name="J Fungi (Basel)">
        <title>Virulence traits and population genomics of the black yeast Aureobasidium melanogenum.</title>
        <authorList>
            <person name="Cernosa A."/>
            <person name="Sun X."/>
            <person name="Gostincar C."/>
            <person name="Fang C."/>
            <person name="Gunde-Cimerman N."/>
            <person name="Song Z."/>
        </authorList>
    </citation>
    <scope>NUCLEOTIDE SEQUENCE</scope>
    <source>
        <strain evidence="8">EXF-8016</strain>
    </source>
</reference>
<dbReference type="GO" id="GO:0008270">
    <property type="term" value="F:zinc ion binding"/>
    <property type="evidence" value="ECO:0007669"/>
    <property type="project" value="InterPro"/>
</dbReference>
<dbReference type="SMART" id="SM00906">
    <property type="entry name" value="Fungal_trans"/>
    <property type="match status" value="1"/>
</dbReference>
<organism evidence="8 9">
    <name type="scientific">Aureobasidium melanogenum</name>
    <name type="common">Aureobasidium pullulans var. melanogenum</name>
    <dbReference type="NCBI Taxonomy" id="46634"/>
    <lineage>
        <taxon>Eukaryota</taxon>
        <taxon>Fungi</taxon>
        <taxon>Dikarya</taxon>
        <taxon>Ascomycota</taxon>
        <taxon>Pezizomycotina</taxon>
        <taxon>Dothideomycetes</taxon>
        <taxon>Dothideomycetidae</taxon>
        <taxon>Dothideales</taxon>
        <taxon>Saccotheciaceae</taxon>
        <taxon>Aureobasidium</taxon>
    </lineage>
</organism>
<evidence type="ECO:0000256" key="3">
    <source>
        <dbReference type="ARBA" id="ARBA00023125"/>
    </source>
</evidence>
<protein>
    <recommendedName>
        <fullName evidence="7">Xylanolytic transcriptional activator regulatory domain-containing protein</fullName>
    </recommendedName>
</protein>
<dbReference type="CDD" id="cd12148">
    <property type="entry name" value="fungal_TF_MHR"/>
    <property type="match status" value="1"/>
</dbReference>
<evidence type="ECO:0000256" key="1">
    <source>
        <dbReference type="ARBA" id="ARBA00004123"/>
    </source>
</evidence>
<dbReference type="Pfam" id="PF04082">
    <property type="entry name" value="Fungal_trans"/>
    <property type="match status" value="1"/>
</dbReference>
<proteinExistence type="predicted"/>
<evidence type="ECO:0000313" key="8">
    <source>
        <dbReference type="EMBL" id="KAH0215202.1"/>
    </source>
</evidence>
<comment type="caution">
    <text evidence="8">The sequence shown here is derived from an EMBL/GenBank/DDBJ whole genome shotgun (WGS) entry which is preliminary data.</text>
</comment>
<keyword evidence="2" id="KW-0805">Transcription regulation</keyword>
<dbReference type="AlphaFoldDB" id="A0A9P8G9U6"/>
<comment type="subcellular location">
    <subcellularLocation>
        <location evidence="1">Nucleus</location>
    </subcellularLocation>
</comment>
<dbReference type="GO" id="GO:0006351">
    <property type="term" value="P:DNA-templated transcription"/>
    <property type="evidence" value="ECO:0007669"/>
    <property type="project" value="InterPro"/>
</dbReference>
<feature type="domain" description="Xylanolytic transcriptional activator regulatory" evidence="7">
    <location>
        <begin position="243"/>
        <end position="318"/>
    </location>
</feature>
<dbReference type="EMBL" id="JAHFYH010000075">
    <property type="protein sequence ID" value="KAH0215202.1"/>
    <property type="molecule type" value="Genomic_DNA"/>
</dbReference>
<dbReference type="GO" id="GO:0043565">
    <property type="term" value="F:sequence-specific DNA binding"/>
    <property type="evidence" value="ECO:0007669"/>
    <property type="project" value="TreeGrafter"/>
</dbReference>
<keyword evidence="4" id="KW-0804">Transcription</keyword>
<accession>A0A9P8G9U6</accession>
<feature type="non-terminal residue" evidence="8">
    <location>
        <position position="476"/>
    </location>
</feature>
<dbReference type="GO" id="GO:0005634">
    <property type="term" value="C:nucleus"/>
    <property type="evidence" value="ECO:0007669"/>
    <property type="project" value="UniProtKB-SubCell"/>
</dbReference>
<dbReference type="Proteomes" id="UP000767238">
    <property type="component" value="Unassembled WGS sequence"/>
</dbReference>
<dbReference type="GO" id="GO:0045944">
    <property type="term" value="P:positive regulation of transcription by RNA polymerase II"/>
    <property type="evidence" value="ECO:0007669"/>
    <property type="project" value="TreeGrafter"/>
</dbReference>
<dbReference type="PANTHER" id="PTHR47540:SF2">
    <property type="entry name" value="ZN(II)2CYS6 TRANSCRIPTION FACTOR (EUROFUNG)"/>
    <property type="match status" value="1"/>
</dbReference>
<dbReference type="InterPro" id="IPR051711">
    <property type="entry name" value="Stress_Response_Reg"/>
</dbReference>
<reference evidence="8" key="2">
    <citation type="submission" date="2021-08" db="EMBL/GenBank/DDBJ databases">
        <authorList>
            <person name="Gostincar C."/>
            <person name="Sun X."/>
            <person name="Song Z."/>
            <person name="Gunde-Cimerman N."/>
        </authorList>
    </citation>
    <scope>NUCLEOTIDE SEQUENCE</scope>
    <source>
        <strain evidence="8">EXF-8016</strain>
    </source>
</reference>
<evidence type="ECO:0000256" key="5">
    <source>
        <dbReference type="ARBA" id="ARBA00023242"/>
    </source>
</evidence>
<feature type="region of interest" description="Disordered" evidence="6">
    <location>
        <begin position="41"/>
        <end position="62"/>
    </location>
</feature>
<dbReference type="OrthoDB" id="3037908at2759"/>
<dbReference type="PANTHER" id="PTHR47540">
    <property type="entry name" value="THIAMINE REPRESSIBLE GENES REGULATORY PROTEIN THI5"/>
    <property type="match status" value="1"/>
</dbReference>
<evidence type="ECO:0000256" key="2">
    <source>
        <dbReference type="ARBA" id="ARBA00023015"/>
    </source>
</evidence>
<gene>
    <name evidence="8" type="ORF">KCV03_g8132</name>
</gene>
<keyword evidence="5" id="KW-0539">Nucleus</keyword>